<gene>
    <name evidence="2" type="ORF">LHYA1_G002227</name>
</gene>
<feature type="chain" id="PRO_5034317297" evidence="1">
    <location>
        <begin position="28"/>
        <end position="188"/>
    </location>
</feature>
<protein>
    <submittedName>
        <fullName evidence="2">Uncharacterized protein</fullName>
    </submittedName>
</protein>
<proteinExistence type="predicted"/>
<feature type="signal peptide" evidence="1">
    <location>
        <begin position="1"/>
        <end position="27"/>
    </location>
</feature>
<dbReference type="GeneID" id="41982425"/>
<accession>A0A8H8R6M8</accession>
<dbReference type="EMBL" id="QGMH01000023">
    <property type="protein sequence ID" value="TVY28981.1"/>
    <property type="molecule type" value="Genomic_DNA"/>
</dbReference>
<name>A0A8H8R6M8_9HELO</name>
<reference evidence="2 3" key="1">
    <citation type="submission" date="2018-05" db="EMBL/GenBank/DDBJ databases">
        <title>Genome sequencing and assembly of the regulated plant pathogen Lachnellula willkommii and related sister species for the development of diagnostic species identification markers.</title>
        <authorList>
            <person name="Giroux E."/>
            <person name="Bilodeau G."/>
        </authorList>
    </citation>
    <scope>NUCLEOTIDE SEQUENCE [LARGE SCALE GENOMIC DNA]</scope>
    <source>
        <strain evidence="2 3">CBS 185.66</strain>
    </source>
</reference>
<dbReference type="Proteomes" id="UP000431533">
    <property type="component" value="Unassembled WGS sequence"/>
</dbReference>
<organism evidence="2 3">
    <name type="scientific">Lachnellula hyalina</name>
    <dbReference type="NCBI Taxonomy" id="1316788"/>
    <lineage>
        <taxon>Eukaryota</taxon>
        <taxon>Fungi</taxon>
        <taxon>Dikarya</taxon>
        <taxon>Ascomycota</taxon>
        <taxon>Pezizomycotina</taxon>
        <taxon>Leotiomycetes</taxon>
        <taxon>Helotiales</taxon>
        <taxon>Lachnaceae</taxon>
        <taxon>Lachnellula</taxon>
    </lineage>
</organism>
<evidence type="ECO:0000313" key="2">
    <source>
        <dbReference type="EMBL" id="TVY28981.1"/>
    </source>
</evidence>
<keyword evidence="1" id="KW-0732">Signal</keyword>
<sequence>MYLTLTPPMVLTIFTIFTLFQTHPTFALPTTSLTTRVTSSLHACSVFVQRWDDNSFDVAYYSAAPTSDWTWDYPYQTNFWNQESEEDESSAQGSQLVPWQVGSNVLYITNTANPVTNDAPGGHEDPGELSFSWGSDTFDSSSCLVSPVGEDWKIGGATSWLSGAAERCICILGRRSRRWLGSGVTGSL</sequence>
<dbReference type="OrthoDB" id="3453920at2759"/>
<evidence type="ECO:0000313" key="3">
    <source>
        <dbReference type="Proteomes" id="UP000431533"/>
    </source>
</evidence>
<comment type="caution">
    <text evidence="2">The sequence shown here is derived from an EMBL/GenBank/DDBJ whole genome shotgun (WGS) entry which is preliminary data.</text>
</comment>
<evidence type="ECO:0000256" key="1">
    <source>
        <dbReference type="SAM" id="SignalP"/>
    </source>
</evidence>
<keyword evidence="3" id="KW-1185">Reference proteome</keyword>
<dbReference type="AlphaFoldDB" id="A0A8H8R6M8"/>
<dbReference type="RefSeq" id="XP_031007769.1">
    <property type="nucleotide sequence ID" value="XM_031147204.1"/>
</dbReference>